<dbReference type="Proteomes" id="UP001596139">
    <property type="component" value="Unassembled WGS sequence"/>
</dbReference>
<accession>A0ABW1MFF6</accession>
<evidence type="ECO:0000313" key="3">
    <source>
        <dbReference type="Proteomes" id="UP001596139"/>
    </source>
</evidence>
<reference evidence="3" key="1">
    <citation type="journal article" date="2019" name="Int. J. Syst. Evol. Microbiol.">
        <title>The Global Catalogue of Microorganisms (GCM) 10K type strain sequencing project: providing services to taxonomists for standard genome sequencing and annotation.</title>
        <authorList>
            <consortium name="The Broad Institute Genomics Platform"/>
            <consortium name="The Broad Institute Genome Sequencing Center for Infectious Disease"/>
            <person name="Wu L."/>
            <person name="Ma J."/>
        </authorList>
    </citation>
    <scope>NUCLEOTIDE SEQUENCE [LARGE SCALE GENOMIC DNA]</scope>
    <source>
        <strain evidence="3">CGMCC 1.15180</strain>
    </source>
</reference>
<sequence length="120" mass="12544">MRTTLLAATAGAAVLLTTAAAAAPAHMGPGCAAGQLCLWPKGGYEGPRETHELSDTDIESCVPLPDGRPARSFVNRTGRPVTTFQSAECAETGEFDTYPGGGTYVPDSPYAVRAFRIAER</sequence>
<dbReference type="EMBL" id="JBHSPX010000002">
    <property type="protein sequence ID" value="MFC6062096.1"/>
    <property type="molecule type" value="Genomic_DNA"/>
</dbReference>
<evidence type="ECO:0000256" key="1">
    <source>
        <dbReference type="SAM" id="SignalP"/>
    </source>
</evidence>
<dbReference type="RefSeq" id="WP_031055151.1">
    <property type="nucleotide sequence ID" value="NZ_JBHSPX010000002.1"/>
</dbReference>
<dbReference type="Pfam" id="PF03995">
    <property type="entry name" value="Inhibitor_I36"/>
    <property type="match status" value="1"/>
</dbReference>
<feature type="signal peptide" evidence="1">
    <location>
        <begin position="1"/>
        <end position="22"/>
    </location>
</feature>
<protein>
    <submittedName>
        <fullName evidence="2">Peptidase inhibitor family I36 protein</fullName>
    </submittedName>
</protein>
<keyword evidence="3" id="KW-1185">Reference proteome</keyword>
<comment type="caution">
    <text evidence="2">The sequence shown here is derived from an EMBL/GenBank/DDBJ whole genome shotgun (WGS) entry which is preliminary data.</text>
</comment>
<proteinExistence type="predicted"/>
<organism evidence="2 3">
    <name type="scientific">Streptomyces ochraceiscleroticus</name>
    <dbReference type="NCBI Taxonomy" id="47761"/>
    <lineage>
        <taxon>Bacteria</taxon>
        <taxon>Bacillati</taxon>
        <taxon>Actinomycetota</taxon>
        <taxon>Actinomycetes</taxon>
        <taxon>Kitasatosporales</taxon>
        <taxon>Streptomycetaceae</taxon>
        <taxon>Streptomyces</taxon>
    </lineage>
</organism>
<evidence type="ECO:0000313" key="2">
    <source>
        <dbReference type="EMBL" id="MFC6062096.1"/>
    </source>
</evidence>
<gene>
    <name evidence="2" type="ORF">ACFP4F_06020</name>
</gene>
<keyword evidence="1" id="KW-0732">Signal</keyword>
<feature type="chain" id="PRO_5047029313" evidence="1">
    <location>
        <begin position="23"/>
        <end position="120"/>
    </location>
</feature>
<name>A0ABW1MFF6_9ACTN</name>